<evidence type="ECO:0000313" key="2">
    <source>
        <dbReference type="Proteomes" id="UP001497535"/>
    </source>
</evidence>
<name>A0ACB0YEB9_MELEN</name>
<keyword evidence="2" id="KW-1185">Reference proteome</keyword>
<organism evidence="1 2">
    <name type="scientific">Meloidogyne enterolobii</name>
    <name type="common">Root-knot nematode worm</name>
    <name type="synonym">Meloidogyne mayaguensis</name>
    <dbReference type="NCBI Taxonomy" id="390850"/>
    <lineage>
        <taxon>Eukaryota</taxon>
        <taxon>Metazoa</taxon>
        <taxon>Ecdysozoa</taxon>
        <taxon>Nematoda</taxon>
        <taxon>Chromadorea</taxon>
        <taxon>Rhabditida</taxon>
        <taxon>Tylenchina</taxon>
        <taxon>Tylenchomorpha</taxon>
        <taxon>Tylenchoidea</taxon>
        <taxon>Meloidogynidae</taxon>
        <taxon>Meloidogyninae</taxon>
        <taxon>Meloidogyne</taxon>
    </lineage>
</organism>
<proteinExistence type="predicted"/>
<reference evidence="1" key="1">
    <citation type="submission" date="2023-11" db="EMBL/GenBank/DDBJ databases">
        <authorList>
            <person name="Poullet M."/>
        </authorList>
    </citation>
    <scope>NUCLEOTIDE SEQUENCE</scope>
    <source>
        <strain evidence="1">E1834</strain>
    </source>
</reference>
<comment type="caution">
    <text evidence="1">The sequence shown here is derived from an EMBL/GenBank/DDBJ whole genome shotgun (WGS) entry which is preliminary data.</text>
</comment>
<gene>
    <name evidence="1" type="ORF">MENTE1834_LOCUS11046</name>
</gene>
<accession>A0ACB0YEB9</accession>
<sequence>MVLPMFSTQLDLEINKLSNERITHSSIYTDMIIKMNGINSLLLQKAQSNYKLTRLICFLNPEGPRKILKKHNFSKANLIESTSINGKKHGEKMEYSHIEICLKFENPGNYFIIVFNHFNVGWLQFYVKIKKAKEEKCVFKMFKKITDFDKNILKDLRQRIGIYLLQTQVDDIENGVMNVYTGNLFEKHPETEYVAAMSPLLIDGSYEFYLDRDGITKERMKIVEF</sequence>
<dbReference type="EMBL" id="CAVMJV010000010">
    <property type="protein sequence ID" value="CAK5043072.1"/>
    <property type="molecule type" value="Genomic_DNA"/>
</dbReference>
<dbReference type="Proteomes" id="UP001497535">
    <property type="component" value="Unassembled WGS sequence"/>
</dbReference>
<protein>
    <submittedName>
        <fullName evidence="1">Uncharacterized protein</fullName>
    </submittedName>
</protein>
<evidence type="ECO:0000313" key="1">
    <source>
        <dbReference type="EMBL" id="CAK5043072.1"/>
    </source>
</evidence>